<protein>
    <submittedName>
        <fullName evidence="2">Uncharacterized protein</fullName>
    </submittedName>
</protein>
<gene>
    <name evidence="2" type="ORF">INT44_001705</name>
</gene>
<dbReference type="PRINTS" id="PR00081">
    <property type="entry name" value="GDHRDH"/>
</dbReference>
<dbReference type="OrthoDB" id="191139at2759"/>
<name>A0A8H7UEE5_9FUNG</name>
<dbReference type="InterPro" id="IPR036291">
    <property type="entry name" value="NAD(P)-bd_dom_sf"/>
</dbReference>
<evidence type="ECO:0000313" key="2">
    <source>
        <dbReference type="EMBL" id="KAG2178552.1"/>
    </source>
</evidence>
<dbReference type="PANTHER" id="PTHR43157:SF31">
    <property type="entry name" value="PHOSPHATIDYLINOSITOL-GLYCAN BIOSYNTHESIS CLASS F PROTEIN"/>
    <property type="match status" value="1"/>
</dbReference>
<dbReference type="InterPro" id="IPR002347">
    <property type="entry name" value="SDR_fam"/>
</dbReference>
<evidence type="ECO:0000256" key="1">
    <source>
        <dbReference type="ARBA" id="ARBA00023002"/>
    </source>
</evidence>
<dbReference type="CDD" id="cd05327">
    <property type="entry name" value="retinol-DH_like_SDR_c_like"/>
    <property type="match status" value="1"/>
</dbReference>
<dbReference type="EMBL" id="JAEPRA010000011">
    <property type="protein sequence ID" value="KAG2178552.1"/>
    <property type="molecule type" value="Genomic_DNA"/>
</dbReference>
<dbReference type="SUPFAM" id="SSF51735">
    <property type="entry name" value="NAD(P)-binding Rossmann-fold domains"/>
    <property type="match status" value="1"/>
</dbReference>
<comment type="caution">
    <text evidence="2">The sequence shown here is derived from an EMBL/GenBank/DDBJ whole genome shotgun (WGS) entry which is preliminary data.</text>
</comment>
<organism evidence="2 3">
    <name type="scientific">Umbelopsis vinacea</name>
    <dbReference type="NCBI Taxonomy" id="44442"/>
    <lineage>
        <taxon>Eukaryota</taxon>
        <taxon>Fungi</taxon>
        <taxon>Fungi incertae sedis</taxon>
        <taxon>Mucoromycota</taxon>
        <taxon>Mucoromycotina</taxon>
        <taxon>Umbelopsidomycetes</taxon>
        <taxon>Umbelopsidales</taxon>
        <taxon>Umbelopsidaceae</taxon>
        <taxon>Umbelopsis</taxon>
    </lineage>
</organism>
<dbReference type="Pfam" id="PF00106">
    <property type="entry name" value="adh_short"/>
    <property type="match status" value="1"/>
</dbReference>
<proteinExistence type="predicted"/>
<dbReference type="PANTHER" id="PTHR43157">
    <property type="entry name" value="PHOSPHATIDYLINOSITOL-GLYCAN BIOSYNTHESIS CLASS F PROTEIN-RELATED"/>
    <property type="match status" value="1"/>
</dbReference>
<dbReference type="AlphaFoldDB" id="A0A8H7UEE5"/>
<keyword evidence="1" id="KW-0560">Oxidoreductase</keyword>
<dbReference type="Gene3D" id="3.40.50.720">
    <property type="entry name" value="NAD(P)-binding Rossmann-like Domain"/>
    <property type="match status" value="1"/>
</dbReference>
<accession>A0A8H7UEE5</accession>
<evidence type="ECO:0000313" key="3">
    <source>
        <dbReference type="Proteomes" id="UP000612746"/>
    </source>
</evidence>
<reference evidence="2" key="1">
    <citation type="submission" date="2020-12" db="EMBL/GenBank/DDBJ databases">
        <title>Metabolic potential, ecology and presence of endohyphal bacteria is reflected in genomic diversity of Mucoromycotina.</title>
        <authorList>
            <person name="Muszewska A."/>
            <person name="Okrasinska A."/>
            <person name="Steczkiewicz K."/>
            <person name="Drgas O."/>
            <person name="Orlowska M."/>
            <person name="Perlinska-Lenart U."/>
            <person name="Aleksandrzak-Piekarczyk T."/>
            <person name="Szatraj K."/>
            <person name="Zielenkiewicz U."/>
            <person name="Pilsyk S."/>
            <person name="Malc E."/>
            <person name="Mieczkowski P."/>
            <person name="Kruszewska J.S."/>
            <person name="Biernat P."/>
            <person name="Pawlowska J."/>
        </authorList>
    </citation>
    <scope>NUCLEOTIDE SEQUENCE</scope>
    <source>
        <strain evidence="2">WA0000051536</strain>
    </source>
</reference>
<sequence length="346" mass="38121">MDFNSYLDKANDILSKDIVIDGRVIPVKYVAGAAGAVVGLSALKTYFNGATNNSKKRLDGKTALITGANDGIGKETAIDLAKRGATVIIACRSSEKSNKALAEIRRASNNNNVFLESIDLSDLDTVKAFANRYLESGRPIHILINNAGIMALPVRKESKQGYELQFATNHLAHFLLTELLLPVIKKSAPARIINLSSRAMYNGVIHFDDIQLKKNYQNWKSYHQSKLANVLYSGYLARELKGSGVFVAAVHPGVVRTSLSRYMTEGFFYKAAAVAIYPPLYLVTKSPKQGAQTTLYVATSDKMNNSNSGEYWADCRVLHGKNKYQHDKVVEDNLIAVSKELVAKWL</sequence>
<keyword evidence="3" id="KW-1185">Reference proteome</keyword>
<dbReference type="Proteomes" id="UP000612746">
    <property type="component" value="Unassembled WGS sequence"/>
</dbReference>
<dbReference type="GO" id="GO:0016491">
    <property type="term" value="F:oxidoreductase activity"/>
    <property type="evidence" value="ECO:0007669"/>
    <property type="project" value="UniProtKB-KW"/>
</dbReference>